<keyword evidence="4" id="KW-0274">FAD</keyword>
<dbReference type="Gene3D" id="3.50.50.60">
    <property type="entry name" value="FAD/NAD(P)-binding domain"/>
    <property type="match status" value="2"/>
</dbReference>
<evidence type="ECO:0000259" key="8">
    <source>
        <dbReference type="Pfam" id="PF07992"/>
    </source>
</evidence>
<evidence type="ECO:0000313" key="9">
    <source>
        <dbReference type="EMBL" id="MFD1562337.1"/>
    </source>
</evidence>
<accession>A0ABD6BCT3</accession>
<dbReference type="EMBL" id="JBHUDI010000001">
    <property type="protein sequence ID" value="MFD1562337.1"/>
    <property type="molecule type" value="Genomic_DNA"/>
</dbReference>
<dbReference type="SUPFAM" id="SSF51905">
    <property type="entry name" value="FAD/NAD(P)-binding domain"/>
    <property type="match status" value="1"/>
</dbReference>
<protein>
    <submittedName>
        <fullName evidence="9">FAD-dependent oxidoreductase</fullName>
    </submittedName>
</protein>
<dbReference type="InterPro" id="IPR016156">
    <property type="entry name" value="FAD/NAD-linked_Rdtase_dimer_sf"/>
</dbReference>
<evidence type="ECO:0000256" key="3">
    <source>
        <dbReference type="ARBA" id="ARBA00022630"/>
    </source>
</evidence>
<comment type="similarity">
    <text evidence="2">Belongs to the class-III pyridine nucleotide-disulfide oxidoreductase family.</text>
</comment>
<evidence type="ECO:0000259" key="7">
    <source>
        <dbReference type="Pfam" id="PF02852"/>
    </source>
</evidence>
<gene>
    <name evidence="9" type="ORF">ACFR99_01960</name>
</gene>
<feature type="domain" description="Pyridine nucleotide-disulphide oxidoreductase dimerisation" evidence="7">
    <location>
        <begin position="330"/>
        <end position="432"/>
    </location>
</feature>
<keyword evidence="6" id="KW-0676">Redox-active center</keyword>
<comment type="cofactor">
    <cofactor evidence="1">
        <name>FAD</name>
        <dbReference type="ChEBI" id="CHEBI:57692"/>
    </cofactor>
</comment>
<dbReference type="RefSeq" id="WP_390283857.1">
    <property type="nucleotide sequence ID" value="NZ_JBHUDI010000001.1"/>
</dbReference>
<dbReference type="Pfam" id="PF02852">
    <property type="entry name" value="Pyr_redox_dim"/>
    <property type="match status" value="1"/>
</dbReference>
<evidence type="ECO:0000256" key="1">
    <source>
        <dbReference type="ARBA" id="ARBA00001974"/>
    </source>
</evidence>
<evidence type="ECO:0000256" key="2">
    <source>
        <dbReference type="ARBA" id="ARBA00009130"/>
    </source>
</evidence>
<dbReference type="Proteomes" id="UP001597076">
    <property type="component" value="Unassembled WGS sequence"/>
</dbReference>
<dbReference type="GO" id="GO:0016491">
    <property type="term" value="F:oxidoreductase activity"/>
    <property type="evidence" value="ECO:0007669"/>
    <property type="project" value="UniProtKB-KW"/>
</dbReference>
<dbReference type="PANTHER" id="PTHR43429:SF1">
    <property type="entry name" value="NAD(P)H SULFUR OXIDOREDUCTASE (COA-DEPENDENT)"/>
    <property type="match status" value="1"/>
</dbReference>
<keyword evidence="5" id="KW-0560">Oxidoreductase</keyword>
<dbReference type="Pfam" id="PF07992">
    <property type="entry name" value="Pyr_redox_2"/>
    <property type="match status" value="1"/>
</dbReference>
<evidence type="ECO:0000313" key="10">
    <source>
        <dbReference type="Proteomes" id="UP001597076"/>
    </source>
</evidence>
<evidence type="ECO:0000256" key="5">
    <source>
        <dbReference type="ARBA" id="ARBA00023002"/>
    </source>
</evidence>
<reference evidence="9 10" key="1">
    <citation type="journal article" date="2019" name="Int. J. Syst. Evol. Microbiol.">
        <title>The Global Catalogue of Microorganisms (GCM) 10K type strain sequencing project: providing services to taxonomists for standard genome sequencing and annotation.</title>
        <authorList>
            <consortium name="The Broad Institute Genomics Platform"/>
            <consortium name="The Broad Institute Genome Sequencing Center for Infectious Disease"/>
            <person name="Wu L."/>
            <person name="Ma J."/>
        </authorList>
    </citation>
    <scope>NUCLEOTIDE SEQUENCE [LARGE SCALE GENOMIC DNA]</scope>
    <source>
        <strain evidence="9 10">CGMCC 1.12230</strain>
    </source>
</reference>
<dbReference type="SUPFAM" id="SSF55424">
    <property type="entry name" value="FAD/NAD-linked reductases, dimerisation (C-terminal) domain"/>
    <property type="match status" value="1"/>
</dbReference>
<feature type="domain" description="FAD/NAD(P)-binding" evidence="8">
    <location>
        <begin position="5"/>
        <end position="300"/>
    </location>
</feature>
<dbReference type="PRINTS" id="PR00368">
    <property type="entry name" value="FADPNR"/>
</dbReference>
<keyword evidence="3" id="KW-0285">Flavoprotein</keyword>
<keyword evidence="10" id="KW-1185">Reference proteome</keyword>
<dbReference type="InterPro" id="IPR023753">
    <property type="entry name" value="FAD/NAD-binding_dom"/>
</dbReference>
<dbReference type="AlphaFoldDB" id="A0ABD6BCT3"/>
<dbReference type="InterPro" id="IPR004099">
    <property type="entry name" value="Pyr_nucl-diS_OxRdtase_dimer"/>
</dbReference>
<dbReference type="InterPro" id="IPR050260">
    <property type="entry name" value="FAD-bd_OxRdtase"/>
</dbReference>
<organism evidence="9 10">
    <name type="scientific">Haloarchaeobius amylolyticus</name>
    <dbReference type="NCBI Taxonomy" id="1198296"/>
    <lineage>
        <taxon>Archaea</taxon>
        <taxon>Methanobacteriati</taxon>
        <taxon>Methanobacteriota</taxon>
        <taxon>Stenosarchaea group</taxon>
        <taxon>Halobacteria</taxon>
        <taxon>Halobacteriales</taxon>
        <taxon>Halorubellaceae</taxon>
        <taxon>Haloarchaeobius</taxon>
    </lineage>
</organism>
<evidence type="ECO:0000256" key="6">
    <source>
        <dbReference type="ARBA" id="ARBA00023284"/>
    </source>
</evidence>
<proteinExistence type="inferred from homology"/>
<dbReference type="InterPro" id="IPR036188">
    <property type="entry name" value="FAD/NAD-bd_sf"/>
</dbReference>
<dbReference type="PRINTS" id="PR00411">
    <property type="entry name" value="PNDRDTASEI"/>
</dbReference>
<evidence type="ECO:0000256" key="4">
    <source>
        <dbReference type="ARBA" id="ARBA00022827"/>
    </source>
</evidence>
<comment type="caution">
    <text evidence="9">The sequence shown here is derived from an EMBL/GenBank/DDBJ whole genome shotgun (WGS) entry which is preliminary data.</text>
</comment>
<name>A0ABD6BCT3_9EURY</name>
<sequence length="448" mass="47498">MTDTFVVIGGDAAGMSAASKAKRENPDLDVIVFEKGDWVSYAACGMPYYVKGDVDDLDDLVTITADEFRDERDVDLRTGAEVVDIDPEAQTVTVETDTETYEQPYDDLLVATGASAIEPPFEGLDLEGVFTIHDMDEADAIEEYVSERDLETAAIVGGGYVGIEMAEALSARGIDVDLYEMLPHVLQPFGEPVAEVVEDHLREQDVNLHLETAVSGFVGDERVDGVRLEEETVPADVVIVGVGVAPNVDLAEAAGIELGPTGAVATDEYGRTNYENVFAAGDCAEARHVVTGEPDHVPLALTANRAGRAIGQTITGDPTPTGDIAGTAIVKAFELGAARTGLTDEERAREAGFEPISVTISAETRAHYYPEGEELTVTLLADRESGTLLGGSVVGREGAKRIDTVATALHAGMTVTELQNADLAYAPPFSPVWDPVLTAAKVLSGKLE</sequence>
<dbReference type="PANTHER" id="PTHR43429">
    <property type="entry name" value="PYRIDINE NUCLEOTIDE-DISULFIDE OXIDOREDUCTASE DOMAIN-CONTAINING"/>
    <property type="match status" value="1"/>
</dbReference>